<dbReference type="RefSeq" id="XP_022383815.1">
    <property type="nucleotide sequence ID" value="XM_022538525.1"/>
</dbReference>
<keyword evidence="2" id="KW-1185">Reference proteome</keyword>
<evidence type="ECO:0000313" key="2">
    <source>
        <dbReference type="Proteomes" id="UP000179179"/>
    </source>
</evidence>
<accession>A0A1F7ZLV5</accession>
<protein>
    <submittedName>
        <fullName evidence="1">Uncharacterized protein</fullName>
    </submittedName>
</protein>
<reference evidence="1 2" key="1">
    <citation type="journal article" date="2016" name="Genome Biol. Evol.">
        <title>Draft genome sequence of an aflatoxigenic Aspergillus species, A. bombycis.</title>
        <authorList>
            <person name="Moore G.G."/>
            <person name="Mack B.M."/>
            <person name="Beltz S.B."/>
            <person name="Gilbert M.K."/>
        </authorList>
    </citation>
    <scope>NUCLEOTIDE SEQUENCE [LARGE SCALE GENOMIC DNA]</scope>
    <source>
        <strain evidence="2">NRRL 26010</strain>
    </source>
</reference>
<organism evidence="1 2">
    <name type="scientific">Aspergillus bombycis</name>
    <dbReference type="NCBI Taxonomy" id="109264"/>
    <lineage>
        <taxon>Eukaryota</taxon>
        <taxon>Fungi</taxon>
        <taxon>Dikarya</taxon>
        <taxon>Ascomycota</taxon>
        <taxon>Pezizomycotina</taxon>
        <taxon>Eurotiomycetes</taxon>
        <taxon>Eurotiomycetidae</taxon>
        <taxon>Eurotiales</taxon>
        <taxon>Aspergillaceae</taxon>
        <taxon>Aspergillus</taxon>
    </lineage>
</organism>
<dbReference type="GeneID" id="34454787"/>
<sequence length="107" mass="11180">MSVRGEMGCRGGDVNSLSNHGGCLLRGDKGLVNIDVTHEGGTGTCPDVVDLGYSDVPIVEAWAELPVWPEHVSSSVEEGFWIGPDSHPSVDGDALDQCALSSGCGRR</sequence>
<dbReference type="Proteomes" id="UP000179179">
    <property type="component" value="Unassembled WGS sequence"/>
</dbReference>
<gene>
    <name evidence="1" type="ORF">ABOM_011397</name>
</gene>
<comment type="caution">
    <text evidence="1">The sequence shown here is derived from an EMBL/GenBank/DDBJ whole genome shotgun (WGS) entry which is preliminary data.</text>
</comment>
<dbReference type="AlphaFoldDB" id="A0A1F7ZLV5"/>
<name>A0A1F7ZLV5_9EURO</name>
<evidence type="ECO:0000313" key="1">
    <source>
        <dbReference type="EMBL" id="OGM40098.1"/>
    </source>
</evidence>
<dbReference type="OrthoDB" id="4441189at2759"/>
<dbReference type="EMBL" id="LYCR01000160">
    <property type="protein sequence ID" value="OGM40098.1"/>
    <property type="molecule type" value="Genomic_DNA"/>
</dbReference>
<proteinExistence type="predicted"/>